<dbReference type="CDD" id="cd09274">
    <property type="entry name" value="RNase_HI_RT_Ty3"/>
    <property type="match status" value="1"/>
</dbReference>
<dbReference type="AlphaFoldDB" id="A0A8K0KEC8"/>
<evidence type="ECO:0000256" key="4">
    <source>
        <dbReference type="ARBA" id="ARBA00022759"/>
    </source>
</evidence>
<sequence length="127" mass="15046">MKGILFQEEDHEWNPVAYYHRQTSDAESRYHSYELEALAVVESVERFRIYLLGKHYEVATDCNSLKSTMTKRDIVPRIGYWWLKLQEYDFELSYKPGVQMRHVDALSRMPHGEPHKPDVAALNVWTT</sequence>
<dbReference type="GO" id="GO:0003964">
    <property type="term" value="F:RNA-directed DNA polymerase activity"/>
    <property type="evidence" value="ECO:0007669"/>
    <property type="project" value="UniProtKB-KW"/>
</dbReference>
<name>A0A8K0KEC8_LADFU</name>
<dbReference type="GO" id="GO:0016787">
    <property type="term" value="F:hydrolase activity"/>
    <property type="evidence" value="ECO:0007669"/>
    <property type="project" value="UniProtKB-KW"/>
</dbReference>
<proteinExistence type="predicted"/>
<organism evidence="8 9">
    <name type="scientific">Ladona fulva</name>
    <name type="common">Scarce chaser dragonfly</name>
    <name type="synonym">Libellula fulva</name>
    <dbReference type="NCBI Taxonomy" id="123851"/>
    <lineage>
        <taxon>Eukaryota</taxon>
        <taxon>Metazoa</taxon>
        <taxon>Ecdysozoa</taxon>
        <taxon>Arthropoda</taxon>
        <taxon>Hexapoda</taxon>
        <taxon>Insecta</taxon>
        <taxon>Pterygota</taxon>
        <taxon>Palaeoptera</taxon>
        <taxon>Odonata</taxon>
        <taxon>Epiprocta</taxon>
        <taxon>Anisoptera</taxon>
        <taxon>Libelluloidea</taxon>
        <taxon>Libellulidae</taxon>
        <taxon>Ladona</taxon>
    </lineage>
</organism>
<dbReference type="InterPro" id="IPR043502">
    <property type="entry name" value="DNA/RNA_pol_sf"/>
</dbReference>
<dbReference type="GO" id="GO:0004519">
    <property type="term" value="F:endonuclease activity"/>
    <property type="evidence" value="ECO:0007669"/>
    <property type="project" value="UniProtKB-KW"/>
</dbReference>
<dbReference type="Proteomes" id="UP000792457">
    <property type="component" value="Unassembled WGS sequence"/>
</dbReference>
<keyword evidence="3" id="KW-0540">Nuclease</keyword>
<feature type="domain" description="Reverse transcriptase RNase H-like" evidence="7">
    <location>
        <begin position="3"/>
        <end position="88"/>
    </location>
</feature>
<dbReference type="Pfam" id="PF17917">
    <property type="entry name" value="RT_RNaseH"/>
    <property type="match status" value="1"/>
</dbReference>
<dbReference type="SUPFAM" id="SSF56672">
    <property type="entry name" value="DNA/RNA polymerases"/>
    <property type="match status" value="1"/>
</dbReference>
<evidence type="ECO:0000256" key="1">
    <source>
        <dbReference type="ARBA" id="ARBA00022679"/>
    </source>
</evidence>
<comment type="caution">
    <text evidence="8">The sequence shown here is derived from an EMBL/GenBank/DDBJ whole genome shotgun (WGS) entry which is preliminary data.</text>
</comment>
<dbReference type="PANTHER" id="PTHR34072">
    <property type="entry name" value="ENZYMATIC POLYPROTEIN-RELATED"/>
    <property type="match status" value="1"/>
</dbReference>
<reference evidence="8" key="1">
    <citation type="submission" date="2013-04" db="EMBL/GenBank/DDBJ databases">
        <authorList>
            <person name="Qu J."/>
            <person name="Murali S.C."/>
            <person name="Bandaranaike D."/>
            <person name="Bellair M."/>
            <person name="Blankenburg K."/>
            <person name="Chao H."/>
            <person name="Dinh H."/>
            <person name="Doddapaneni H."/>
            <person name="Downs B."/>
            <person name="Dugan-Rocha S."/>
            <person name="Elkadiri S."/>
            <person name="Gnanaolivu R.D."/>
            <person name="Hernandez B."/>
            <person name="Javaid M."/>
            <person name="Jayaseelan J.C."/>
            <person name="Lee S."/>
            <person name="Li M."/>
            <person name="Ming W."/>
            <person name="Munidasa M."/>
            <person name="Muniz J."/>
            <person name="Nguyen L."/>
            <person name="Ongeri F."/>
            <person name="Osuji N."/>
            <person name="Pu L.-L."/>
            <person name="Puazo M."/>
            <person name="Qu C."/>
            <person name="Quiroz J."/>
            <person name="Raj R."/>
            <person name="Weissenberger G."/>
            <person name="Xin Y."/>
            <person name="Zou X."/>
            <person name="Han Y."/>
            <person name="Richards S."/>
            <person name="Worley K."/>
            <person name="Muzny D."/>
            <person name="Gibbs R."/>
        </authorList>
    </citation>
    <scope>NUCLEOTIDE SEQUENCE</scope>
    <source>
        <strain evidence="8">Sampled in the wild</strain>
    </source>
</reference>
<keyword evidence="6" id="KW-0695">RNA-directed DNA polymerase</keyword>
<dbReference type="EMBL" id="KZ308731">
    <property type="protein sequence ID" value="KAG8233596.1"/>
    <property type="molecule type" value="Genomic_DNA"/>
</dbReference>
<dbReference type="PANTHER" id="PTHR34072:SF52">
    <property type="entry name" value="RIBONUCLEASE H"/>
    <property type="match status" value="1"/>
</dbReference>
<keyword evidence="5" id="KW-0378">Hydrolase</keyword>
<accession>A0A8K0KEC8</accession>
<evidence type="ECO:0000256" key="6">
    <source>
        <dbReference type="ARBA" id="ARBA00022918"/>
    </source>
</evidence>
<keyword evidence="4" id="KW-0255">Endonuclease</keyword>
<evidence type="ECO:0000259" key="7">
    <source>
        <dbReference type="Pfam" id="PF17917"/>
    </source>
</evidence>
<evidence type="ECO:0000313" key="9">
    <source>
        <dbReference type="Proteomes" id="UP000792457"/>
    </source>
</evidence>
<keyword evidence="9" id="KW-1185">Reference proteome</keyword>
<evidence type="ECO:0000256" key="3">
    <source>
        <dbReference type="ARBA" id="ARBA00022722"/>
    </source>
</evidence>
<dbReference type="Gene3D" id="3.10.20.370">
    <property type="match status" value="1"/>
</dbReference>
<dbReference type="InterPro" id="IPR041373">
    <property type="entry name" value="RT_RNaseH"/>
</dbReference>
<evidence type="ECO:0000256" key="5">
    <source>
        <dbReference type="ARBA" id="ARBA00022801"/>
    </source>
</evidence>
<dbReference type="OrthoDB" id="7982113at2759"/>
<keyword evidence="1" id="KW-0808">Transferase</keyword>
<protein>
    <recommendedName>
        <fullName evidence="7">Reverse transcriptase RNase H-like domain-containing protein</fullName>
    </recommendedName>
</protein>
<evidence type="ECO:0000256" key="2">
    <source>
        <dbReference type="ARBA" id="ARBA00022695"/>
    </source>
</evidence>
<evidence type="ECO:0000313" key="8">
    <source>
        <dbReference type="EMBL" id="KAG8233596.1"/>
    </source>
</evidence>
<keyword evidence="2" id="KW-0548">Nucleotidyltransferase</keyword>
<gene>
    <name evidence="8" type="ORF">J437_LFUL001007</name>
</gene>
<reference evidence="8" key="2">
    <citation type="submission" date="2017-10" db="EMBL/GenBank/DDBJ databases">
        <title>Ladona fulva Genome sequencing and assembly.</title>
        <authorList>
            <person name="Murali S."/>
            <person name="Richards S."/>
            <person name="Bandaranaike D."/>
            <person name="Bellair M."/>
            <person name="Blankenburg K."/>
            <person name="Chao H."/>
            <person name="Dinh H."/>
            <person name="Doddapaneni H."/>
            <person name="Dugan-Rocha S."/>
            <person name="Elkadiri S."/>
            <person name="Gnanaolivu R."/>
            <person name="Hernandez B."/>
            <person name="Skinner E."/>
            <person name="Javaid M."/>
            <person name="Lee S."/>
            <person name="Li M."/>
            <person name="Ming W."/>
            <person name="Munidasa M."/>
            <person name="Muniz J."/>
            <person name="Nguyen L."/>
            <person name="Hughes D."/>
            <person name="Osuji N."/>
            <person name="Pu L.-L."/>
            <person name="Puazo M."/>
            <person name="Qu C."/>
            <person name="Quiroz J."/>
            <person name="Raj R."/>
            <person name="Weissenberger G."/>
            <person name="Xin Y."/>
            <person name="Zou X."/>
            <person name="Han Y."/>
            <person name="Worley K."/>
            <person name="Muzny D."/>
            <person name="Gibbs R."/>
        </authorList>
    </citation>
    <scope>NUCLEOTIDE SEQUENCE</scope>
    <source>
        <strain evidence="8">Sampled in the wild</strain>
    </source>
</reference>